<organism evidence="2 3">
    <name type="scientific">Clavelina lepadiformis</name>
    <name type="common">Light-bulb sea squirt</name>
    <name type="synonym">Ascidia lepadiformis</name>
    <dbReference type="NCBI Taxonomy" id="159417"/>
    <lineage>
        <taxon>Eukaryota</taxon>
        <taxon>Metazoa</taxon>
        <taxon>Chordata</taxon>
        <taxon>Tunicata</taxon>
        <taxon>Ascidiacea</taxon>
        <taxon>Aplousobranchia</taxon>
        <taxon>Clavelinidae</taxon>
        <taxon>Clavelina</taxon>
    </lineage>
</organism>
<proteinExistence type="predicted"/>
<accession>A0ABP0FF52</accession>
<evidence type="ECO:0000256" key="1">
    <source>
        <dbReference type="SAM" id="MobiDB-lite"/>
    </source>
</evidence>
<reference evidence="2 3" key="1">
    <citation type="submission" date="2024-02" db="EMBL/GenBank/DDBJ databases">
        <authorList>
            <person name="Daric V."/>
            <person name="Darras S."/>
        </authorList>
    </citation>
    <scope>NUCLEOTIDE SEQUENCE [LARGE SCALE GENOMIC DNA]</scope>
</reference>
<gene>
    <name evidence="2" type="ORF">CVLEPA_LOCUS8233</name>
</gene>
<feature type="non-terminal residue" evidence="2">
    <location>
        <position position="1"/>
    </location>
</feature>
<name>A0ABP0FF52_CLALP</name>
<keyword evidence="3" id="KW-1185">Reference proteome</keyword>
<feature type="region of interest" description="Disordered" evidence="1">
    <location>
        <begin position="41"/>
        <end position="62"/>
    </location>
</feature>
<comment type="caution">
    <text evidence="2">The sequence shown here is derived from an EMBL/GenBank/DDBJ whole genome shotgun (WGS) entry which is preliminary data.</text>
</comment>
<dbReference type="EMBL" id="CAWYQH010000046">
    <property type="protein sequence ID" value="CAK8678305.1"/>
    <property type="molecule type" value="Genomic_DNA"/>
</dbReference>
<protein>
    <submittedName>
        <fullName evidence="2">Uncharacterized protein</fullName>
    </submittedName>
</protein>
<sequence>TMAAKRDVHCPCLEKSNEIPESSSIYPIVIFNRSLAESEPPAAFHASDRFGNSVQTQTDDAR</sequence>
<evidence type="ECO:0000313" key="3">
    <source>
        <dbReference type="Proteomes" id="UP001642483"/>
    </source>
</evidence>
<dbReference type="Proteomes" id="UP001642483">
    <property type="component" value="Unassembled WGS sequence"/>
</dbReference>
<evidence type="ECO:0000313" key="2">
    <source>
        <dbReference type="EMBL" id="CAK8678305.1"/>
    </source>
</evidence>
<feature type="compositionally biased region" description="Polar residues" evidence="1">
    <location>
        <begin position="50"/>
        <end position="62"/>
    </location>
</feature>